<accession>A0AAD4S9L3</accession>
<feature type="region of interest" description="Disordered" evidence="1">
    <location>
        <begin position="388"/>
        <end position="413"/>
    </location>
</feature>
<feature type="compositionally biased region" description="Acidic residues" evidence="1">
    <location>
        <begin position="110"/>
        <end position="120"/>
    </location>
</feature>
<name>A0AAD4S9L3_9MAGN</name>
<gene>
    <name evidence="4" type="ORF">MKW98_027907</name>
</gene>
<feature type="compositionally biased region" description="Low complexity" evidence="1">
    <location>
        <begin position="121"/>
        <end position="131"/>
    </location>
</feature>
<keyword evidence="2" id="KW-0812">Transmembrane</keyword>
<keyword evidence="5" id="KW-1185">Reference proteome</keyword>
<proteinExistence type="predicted"/>
<dbReference type="AlphaFoldDB" id="A0AAD4S9L3"/>
<evidence type="ECO:0000256" key="2">
    <source>
        <dbReference type="SAM" id="Phobius"/>
    </source>
</evidence>
<organism evidence="4 5">
    <name type="scientific">Papaver atlanticum</name>
    <dbReference type="NCBI Taxonomy" id="357466"/>
    <lineage>
        <taxon>Eukaryota</taxon>
        <taxon>Viridiplantae</taxon>
        <taxon>Streptophyta</taxon>
        <taxon>Embryophyta</taxon>
        <taxon>Tracheophyta</taxon>
        <taxon>Spermatophyta</taxon>
        <taxon>Magnoliopsida</taxon>
        <taxon>Ranunculales</taxon>
        <taxon>Papaveraceae</taxon>
        <taxon>Papaveroideae</taxon>
        <taxon>Papaver</taxon>
    </lineage>
</organism>
<keyword evidence="2" id="KW-0472">Membrane</keyword>
<comment type="caution">
    <text evidence="4">The sequence shown here is derived from an EMBL/GenBank/DDBJ whole genome shotgun (WGS) entry which is preliminary data.</text>
</comment>
<reference evidence="4" key="1">
    <citation type="submission" date="2022-04" db="EMBL/GenBank/DDBJ databases">
        <title>A functionally conserved STORR gene fusion in Papaver species that diverged 16.8 million years ago.</title>
        <authorList>
            <person name="Catania T."/>
        </authorList>
    </citation>
    <scope>NUCLEOTIDE SEQUENCE</scope>
    <source>
        <strain evidence="4">S-188037</strain>
    </source>
</reference>
<dbReference type="PANTHER" id="PTHR33018:SF34">
    <property type="entry name" value="OS02G0472350 PROTEIN"/>
    <property type="match status" value="1"/>
</dbReference>
<dbReference type="EMBL" id="JAJJMB010012301">
    <property type="protein sequence ID" value="KAI3878602.1"/>
    <property type="molecule type" value="Genomic_DNA"/>
</dbReference>
<feature type="region of interest" description="Disordered" evidence="1">
    <location>
        <begin position="603"/>
        <end position="650"/>
    </location>
</feature>
<evidence type="ECO:0000256" key="1">
    <source>
        <dbReference type="SAM" id="MobiDB-lite"/>
    </source>
</evidence>
<keyword evidence="2" id="KW-1133">Transmembrane helix</keyword>
<dbReference type="InterPro" id="IPR058352">
    <property type="entry name" value="DUF8039"/>
</dbReference>
<feature type="compositionally biased region" description="Polar residues" evidence="1">
    <location>
        <begin position="493"/>
        <end position="510"/>
    </location>
</feature>
<dbReference type="Pfam" id="PF26133">
    <property type="entry name" value="DUF8039"/>
    <property type="match status" value="1"/>
</dbReference>
<feature type="transmembrane region" description="Helical" evidence="2">
    <location>
        <begin position="30"/>
        <end position="51"/>
    </location>
</feature>
<evidence type="ECO:0000313" key="4">
    <source>
        <dbReference type="EMBL" id="KAI3878602.1"/>
    </source>
</evidence>
<dbReference type="PANTHER" id="PTHR33018">
    <property type="entry name" value="OS10G0338966 PROTEIN-RELATED"/>
    <property type="match status" value="1"/>
</dbReference>
<feature type="compositionally biased region" description="Basic residues" evidence="1">
    <location>
        <begin position="434"/>
        <end position="447"/>
    </location>
</feature>
<feature type="compositionally biased region" description="Low complexity" evidence="1">
    <location>
        <begin position="463"/>
        <end position="480"/>
    </location>
</feature>
<evidence type="ECO:0000259" key="3">
    <source>
        <dbReference type="Pfam" id="PF26133"/>
    </source>
</evidence>
<evidence type="ECO:0000313" key="5">
    <source>
        <dbReference type="Proteomes" id="UP001202328"/>
    </source>
</evidence>
<protein>
    <recommendedName>
        <fullName evidence="3">DUF8039 domain-containing protein</fullName>
    </recommendedName>
</protein>
<feature type="domain" description="DUF8039" evidence="3">
    <location>
        <begin position="517"/>
        <end position="600"/>
    </location>
</feature>
<feature type="compositionally biased region" description="Basic and acidic residues" evidence="1">
    <location>
        <begin position="628"/>
        <end position="639"/>
    </location>
</feature>
<sequence>MIKKLHRISSSSYLGNLSEFDCGFLKGYEYFLLILWVLLFMVLLWLVNSLMRCYVQLSQLKPKKAKANNMFGLISDMSTHKNSSWEPEHDDDEYADNETATLEALALQNGEEDEGEDSDDGSSSSDCSVSISDDESSESSEYLDTGDPKNKIESKENNVRGLTRLKKLIFFWNGQICVIEFDKLGHFKWKYKFEISNYMGVIVRRDVGLRHLNWKKVKTELRDKLWEELVRFYEIEETRRNRIMKYFGEHLRNFRRKLYSGGYLLNARGVEASEHHKYDHRLGRAGYAGLLEKLIKEKEIREDENPSRSLLWRKAHQNKNGEYDDDGVREKEAQLEEFDKQLEDGTLTKKPGTDSITLVFGEEHGGRNLPRKGASKEQIELKKQLDDERRVNQMEREKNQMERERKDKEMKEEMNAQAKMMNNLMSRLKSQGVLKKKKSNSKKARKSPIREKSLMPEAERQESNSNSQSHESQHASQSTASKDKSELQMTGKYKQTSLASEHQSLNSQDESQSKDQTELSTIGKCKLASATLRNIIALGTTLPSTPNQLVHGDPLKDDCVKVSVDKAIFPNHSLPIQSAHLKTARDAEKSFVAWPKEFVISCSTNQPLSDPDEHDADQKTKKTKNKKKPSDTKSGELKSRRSSKRLKNAA</sequence>
<feature type="region of interest" description="Disordered" evidence="1">
    <location>
        <begin position="109"/>
        <end position="153"/>
    </location>
</feature>
<dbReference type="Proteomes" id="UP001202328">
    <property type="component" value="Unassembled WGS sequence"/>
</dbReference>
<feature type="compositionally biased region" description="Basic residues" evidence="1">
    <location>
        <begin position="640"/>
        <end position="650"/>
    </location>
</feature>
<feature type="region of interest" description="Disordered" evidence="1">
    <location>
        <begin position="361"/>
        <end position="380"/>
    </location>
</feature>
<feature type="region of interest" description="Disordered" evidence="1">
    <location>
        <begin position="431"/>
        <end position="521"/>
    </location>
</feature>
<feature type="compositionally biased region" description="Basic and acidic residues" evidence="1">
    <location>
        <begin position="448"/>
        <end position="462"/>
    </location>
</feature>